<dbReference type="CDD" id="cd14688">
    <property type="entry name" value="bZIP_YAP"/>
    <property type="match status" value="1"/>
</dbReference>
<name>A0A8H7QCJ7_9FUNG</name>
<dbReference type="Proteomes" id="UP000650833">
    <property type="component" value="Unassembled WGS sequence"/>
</dbReference>
<dbReference type="GO" id="GO:0000976">
    <property type="term" value="F:transcription cis-regulatory region binding"/>
    <property type="evidence" value="ECO:0007669"/>
    <property type="project" value="InterPro"/>
</dbReference>
<organism evidence="6 7">
    <name type="scientific">Mucor plumbeus</name>
    <dbReference type="NCBI Taxonomy" id="97098"/>
    <lineage>
        <taxon>Eukaryota</taxon>
        <taxon>Fungi</taxon>
        <taxon>Fungi incertae sedis</taxon>
        <taxon>Mucoromycota</taxon>
        <taxon>Mucoromycotina</taxon>
        <taxon>Mucoromycetes</taxon>
        <taxon>Mucorales</taxon>
        <taxon>Mucorineae</taxon>
        <taxon>Mucoraceae</taxon>
        <taxon>Mucor</taxon>
    </lineage>
</organism>
<evidence type="ECO:0000259" key="5">
    <source>
        <dbReference type="PROSITE" id="PS00036"/>
    </source>
</evidence>
<dbReference type="SMART" id="SM00338">
    <property type="entry name" value="BRLZ"/>
    <property type="match status" value="1"/>
</dbReference>
<dbReference type="InterPro" id="IPR004827">
    <property type="entry name" value="bZIP"/>
</dbReference>
<feature type="coiled-coil region" evidence="3">
    <location>
        <begin position="118"/>
        <end position="159"/>
    </location>
</feature>
<feature type="compositionally biased region" description="Basic and acidic residues" evidence="4">
    <location>
        <begin position="239"/>
        <end position="250"/>
    </location>
</feature>
<evidence type="ECO:0000256" key="1">
    <source>
        <dbReference type="ARBA" id="ARBA00004123"/>
    </source>
</evidence>
<dbReference type="PANTHER" id="PTHR40621:SF6">
    <property type="entry name" value="AP-1-LIKE TRANSCRIPTION FACTOR YAP1-RELATED"/>
    <property type="match status" value="1"/>
</dbReference>
<feature type="compositionally biased region" description="Polar residues" evidence="4">
    <location>
        <begin position="59"/>
        <end position="78"/>
    </location>
</feature>
<evidence type="ECO:0000313" key="7">
    <source>
        <dbReference type="Proteomes" id="UP000650833"/>
    </source>
</evidence>
<evidence type="ECO:0000256" key="4">
    <source>
        <dbReference type="SAM" id="MobiDB-lite"/>
    </source>
</evidence>
<dbReference type="InterPro" id="IPR046347">
    <property type="entry name" value="bZIP_sf"/>
</dbReference>
<dbReference type="PROSITE" id="PS00036">
    <property type="entry name" value="BZIP_BASIC"/>
    <property type="match status" value="1"/>
</dbReference>
<dbReference type="PANTHER" id="PTHR40621">
    <property type="entry name" value="TRANSCRIPTION FACTOR KAPC-RELATED"/>
    <property type="match status" value="1"/>
</dbReference>
<keyword evidence="3" id="KW-0175">Coiled coil</keyword>
<feature type="compositionally biased region" description="Polar residues" evidence="4">
    <location>
        <begin position="295"/>
        <end position="309"/>
    </location>
</feature>
<gene>
    <name evidence="6" type="ORF">INT46_006888</name>
</gene>
<evidence type="ECO:0000256" key="3">
    <source>
        <dbReference type="SAM" id="Coils"/>
    </source>
</evidence>
<dbReference type="GO" id="GO:0090575">
    <property type="term" value="C:RNA polymerase II transcription regulator complex"/>
    <property type="evidence" value="ECO:0007669"/>
    <property type="project" value="TreeGrafter"/>
</dbReference>
<feature type="region of interest" description="Disordered" evidence="4">
    <location>
        <begin position="459"/>
        <end position="491"/>
    </location>
</feature>
<feature type="compositionally biased region" description="Low complexity" evidence="4">
    <location>
        <begin position="44"/>
        <end position="58"/>
    </location>
</feature>
<proteinExistence type="predicted"/>
<feature type="compositionally biased region" description="Low complexity" evidence="4">
    <location>
        <begin position="103"/>
        <end position="112"/>
    </location>
</feature>
<feature type="region of interest" description="Disordered" evidence="4">
    <location>
        <begin position="1"/>
        <end position="112"/>
    </location>
</feature>
<dbReference type="AlphaFoldDB" id="A0A8H7QCJ7"/>
<dbReference type="InterPro" id="IPR050936">
    <property type="entry name" value="AP-1-like"/>
</dbReference>
<keyword evidence="2" id="KW-0539">Nucleus</keyword>
<feature type="region of interest" description="Disordered" evidence="4">
    <location>
        <begin position="178"/>
        <end position="264"/>
    </location>
</feature>
<dbReference type="Pfam" id="PF00170">
    <property type="entry name" value="bZIP_1"/>
    <property type="match status" value="1"/>
</dbReference>
<protein>
    <recommendedName>
        <fullName evidence="5">BZIP domain-containing protein</fullName>
    </recommendedName>
</protein>
<feature type="region of interest" description="Disordered" evidence="4">
    <location>
        <begin position="285"/>
        <end position="309"/>
    </location>
</feature>
<accession>A0A8H7QCJ7</accession>
<feature type="compositionally biased region" description="Low complexity" evidence="4">
    <location>
        <begin position="471"/>
        <end position="491"/>
    </location>
</feature>
<evidence type="ECO:0000313" key="6">
    <source>
        <dbReference type="EMBL" id="KAG2189993.1"/>
    </source>
</evidence>
<dbReference type="OrthoDB" id="2593073at2759"/>
<evidence type="ECO:0000256" key="2">
    <source>
        <dbReference type="ARBA" id="ARBA00023242"/>
    </source>
</evidence>
<dbReference type="SUPFAM" id="SSF57959">
    <property type="entry name" value="Leucine zipper domain"/>
    <property type="match status" value="1"/>
</dbReference>
<dbReference type="EMBL" id="JAEPRC010001097">
    <property type="protein sequence ID" value="KAG2189993.1"/>
    <property type="molecule type" value="Genomic_DNA"/>
</dbReference>
<sequence length="491" mass="54540">MNSNSNSNHNNQSWMIPTDHTPETFNYMVSRPPGSVLPMPPQHQHPLQQHQQQQQQHPGSLQHSALHQSNHQEQSVSPPAQAHEYDNSKNGKGGSRAVIPSKRAAQNRAAQKAFRQRREQYIKDLEIKAKEMEDWQEEMDKLRKENGELRERVATLENQVVVLTGGDASKIAELEKLKASSTPTPSLLTPPTIAESITRKSPERSMSLPITRENESEAIARRGSASPASITSSATVKRSHNESRLRHEQTTESEDNNSPTSNNIQDEAESFTRIPLRAPNPTIGFETPSYHPTDHTPTLIGNDTTTTQQVDDINKRRKLDGPIMGQQQSTPHIGQAPISNVVNANFSNNPDVNPIMHNSTNNPLLISIQQQSQEQPQMQHPTNDFWGNNNANAQHPMPDNMAPTPAGGMGDFDLDFDFDPFFEDEFGPTIASNNDFLPNANSGQVLDDLFAMLQTRQRPQIPMVPSEETPDLSSASNNSNSNLNDNLGRLG</sequence>
<comment type="caution">
    <text evidence="6">The sequence shown here is derived from an EMBL/GenBank/DDBJ whole genome shotgun (WGS) entry which is preliminary data.</text>
</comment>
<keyword evidence="7" id="KW-1185">Reference proteome</keyword>
<dbReference type="Gene3D" id="1.20.5.170">
    <property type="match status" value="1"/>
</dbReference>
<feature type="compositionally biased region" description="Low complexity" evidence="4">
    <location>
        <begin position="180"/>
        <end position="192"/>
    </location>
</feature>
<reference evidence="6" key="1">
    <citation type="submission" date="2020-12" db="EMBL/GenBank/DDBJ databases">
        <title>Metabolic potential, ecology and presence of endohyphal bacteria is reflected in genomic diversity of Mucoromycotina.</title>
        <authorList>
            <person name="Muszewska A."/>
            <person name="Okrasinska A."/>
            <person name="Steczkiewicz K."/>
            <person name="Drgas O."/>
            <person name="Orlowska M."/>
            <person name="Perlinska-Lenart U."/>
            <person name="Aleksandrzak-Piekarczyk T."/>
            <person name="Szatraj K."/>
            <person name="Zielenkiewicz U."/>
            <person name="Pilsyk S."/>
            <person name="Malc E."/>
            <person name="Mieczkowski P."/>
            <person name="Kruszewska J.S."/>
            <person name="Biernat P."/>
            <person name="Pawlowska J."/>
        </authorList>
    </citation>
    <scope>NUCLEOTIDE SEQUENCE</scope>
    <source>
        <strain evidence="6">CBS 226.32</strain>
    </source>
</reference>
<dbReference type="GO" id="GO:0001228">
    <property type="term" value="F:DNA-binding transcription activator activity, RNA polymerase II-specific"/>
    <property type="evidence" value="ECO:0007669"/>
    <property type="project" value="TreeGrafter"/>
</dbReference>
<comment type="subcellular location">
    <subcellularLocation>
        <location evidence="1">Nucleus</location>
    </subcellularLocation>
</comment>
<feature type="compositionally biased region" description="Low complexity" evidence="4">
    <location>
        <begin position="224"/>
        <end position="235"/>
    </location>
</feature>
<feature type="compositionally biased region" description="Low complexity" evidence="4">
    <location>
        <begin position="1"/>
        <end position="13"/>
    </location>
</feature>
<feature type="domain" description="BZIP" evidence="5">
    <location>
        <begin position="102"/>
        <end position="117"/>
    </location>
</feature>